<dbReference type="HAMAP" id="MF_01927">
    <property type="entry name" value="PurU"/>
    <property type="match status" value="1"/>
</dbReference>
<dbReference type="KEGG" id="slr:L21SP2_1681"/>
<dbReference type="InterPro" id="IPR004810">
    <property type="entry name" value="PurU"/>
</dbReference>
<dbReference type="EC" id="3.5.1.10" evidence="3 4"/>
<dbReference type="PRINTS" id="PR01575">
    <property type="entry name" value="FFH4HYDRLASE"/>
</dbReference>
<dbReference type="SUPFAM" id="SSF53328">
    <property type="entry name" value="Formyltransferase"/>
    <property type="match status" value="1"/>
</dbReference>
<dbReference type="Gene3D" id="3.40.50.170">
    <property type="entry name" value="Formyl transferase, N-terminal domain"/>
    <property type="match status" value="1"/>
</dbReference>
<dbReference type="GO" id="GO:0006730">
    <property type="term" value="P:one-carbon metabolic process"/>
    <property type="evidence" value="ECO:0007669"/>
    <property type="project" value="UniProtKB-KW"/>
</dbReference>
<name>V5WHR0_9SPIO</name>
<evidence type="ECO:0000313" key="7">
    <source>
        <dbReference type="Proteomes" id="UP000018680"/>
    </source>
</evidence>
<dbReference type="InterPro" id="IPR041729">
    <property type="entry name" value="Formyl-FH4-Hydrolase_C"/>
</dbReference>
<sequence length="288" mass="33089">MADSDTQRAILLLSCPDTRGIVAEVSYFITTYNGNILDSQQHSDPDTRTFFMRVEWDLAEFTIPAGKIASAFEPIAEKYAMDWRIEFSSRQHRMAIFVSQYDHCLYDLILRNREGETHADIRCVIGNHGKMQEIADIFDIPFYHMKVTKSNKAEVEKQQLDILEKEQIDVIVLARYMQILSDDFVSHYPNQIINIHHSFLPAFIGAKPYHQAYQRGVKIIGATSHYVTADLDEGPIIAQDVARISHRDSVKNLVARGRDLEKLVLTRAVKLHLEHRILPYGNKTVVFD</sequence>
<dbReference type="InterPro" id="IPR045865">
    <property type="entry name" value="ACT-like_dom_sf"/>
</dbReference>
<dbReference type="HOGENOM" id="CLU_038395_3_0_12"/>
<dbReference type="InterPro" id="IPR036477">
    <property type="entry name" value="Formyl_transf_N_sf"/>
</dbReference>
<dbReference type="OrthoDB" id="9806170at2"/>
<keyword evidence="7" id="KW-1185">Reference proteome</keyword>
<dbReference type="InterPro" id="IPR002376">
    <property type="entry name" value="Formyl_transf_N"/>
</dbReference>
<dbReference type="RefSeq" id="WP_024267983.1">
    <property type="nucleotide sequence ID" value="NC_023035.1"/>
</dbReference>
<comment type="function">
    <text evidence="3">Catalyzes the hydrolysis of 10-formyltetrahydrofolate (formyl-FH4) to formate and tetrahydrofolate (FH4).</text>
</comment>
<dbReference type="Pfam" id="PF00551">
    <property type="entry name" value="Formyl_trans_N"/>
    <property type="match status" value="1"/>
</dbReference>
<dbReference type="GO" id="GO:0006189">
    <property type="term" value="P:'de novo' IMP biosynthetic process"/>
    <property type="evidence" value="ECO:0007669"/>
    <property type="project" value="UniProtKB-UniRule"/>
</dbReference>
<accession>V5WHR0</accession>
<comment type="pathway">
    <text evidence="3">Purine metabolism; IMP biosynthesis via de novo pathway; formate from 10-formyl-5,6,7,8-tetrahydrofolate: step 1/1.</text>
</comment>
<dbReference type="Proteomes" id="UP000018680">
    <property type="component" value="Chromosome"/>
</dbReference>
<keyword evidence="1 3" id="KW-0554">One-carbon metabolism</keyword>
<dbReference type="NCBIfam" id="TIGR00655">
    <property type="entry name" value="PurU"/>
    <property type="match status" value="1"/>
</dbReference>
<dbReference type="STRING" id="1307761.L21SP2_1681"/>
<dbReference type="UniPathway" id="UPA00074">
    <property type="reaction ID" value="UER00170"/>
</dbReference>
<dbReference type="EMBL" id="CP006939">
    <property type="protein sequence ID" value="AHC15064.1"/>
    <property type="molecule type" value="Genomic_DNA"/>
</dbReference>
<proteinExistence type="inferred from homology"/>
<dbReference type="PIRSF" id="PIRSF036480">
    <property type="entry name" value="FormyFH4_hydr"/>
    <property type="match status" value="1"/>
</dbReference>
<feature type="domain" description="ACT" evidence="5">
    <location>
        <begin position="10"/>
        <end position="90"/>
    </location>
</feature>
<gene>
    <name evidence="3" type="primary">purU</name>
    <name evidence="6" type="ORF">L21SP2_1681</name>
</gene>
<evidence type="ECO:0000256" key="2">
    <source>
        <dbReference type="ARBA" id="ARBA00022801"/>
    </source>
</evidence>
<comment type="catalytic activity">
    <reaction evidence="3">
        <text>(6R)-10-formyltetrahydrofolate + H2O = (6S)-5,6,7,8-tetrahydrofolate + formate + H(+)</text>
        <dbReference type="Rhea" id="RHEA:19833"/>
        <dbReference type="ChEBI" id="CHEBI:15377"/>
        <dbReference type="ChEBI" id="CHEBI:15378"/>
        <dbReference type="ChEBI" id="CHEBI:15740"/>
        <dbReference type="ChEBI" id="CHEBI:57453"/>
        <dbReference type="ChEBI" id="CHEBI:195366"/>
        <dbReference type="EC" id="3.5.1.10"/>
    </reaction>
</comment>
<dbReference type="PATRIC" id="fig|1307761.3.peg.1676"/>
<evidence type="ECO:0000313" key="6">
    <source>
        <dbReference type="EMBL" id="AHC15064.1"/>
    </source>
</evidence>
<keyword evidence="2 3" id="KW-0378">Hydrolase</keyword>
<feature type="active site" evidence="3">
    <location>
        <position position="232"/>
    </location>
</feature>
<dbReference type="PANTHER" id="PTHR42706:SF1">
    <property type="entry name" value="FORMYLTETRAHYDROFOLATE DEFORMYLASE 2, MITOCHONDRIAL"/>
    <property type="match status" value="1"/>
</dbReference>
<evidence type="ECO:0000256" key="1">
    <source>
        <dbReference type="ARBA" id="ARBA00022563"/>
    </source>
</evidence>
<organism evidence="6 7">
    <name type="scientific">Salinispira pacifica</name>
    <dbReference type="NCBI Taxonomy" id="1307761"/>
    <lineage>
        <taxon>Bacteria</taxon>
        <taxon>Pseudomonadati</taxon>
        <taxon>Spirochaetota</taxon>
        <taxon>Spirochaetia</taxon>
        <taxon>Spirochaetales</taxon>
        <taxon>Spirochaetaceae</taxon>
        <taxon>Salinispira</taxon>
    </lineage>
</organism>
<dbReference type="PANTHER" id="PTHR42706">
    <property type="entry name" value="FORMYLTETRAHYDROFOLATE DEFORMYLASE"/>
    <property type="match status" value="1"/>
</dbReference>
<dbReference type="InterPro" id="IPR044074">
    <property type="entry name" value="PurU_ACT"/>
</dbReference>
<reference evidence="6 7" key="1">
    <citation type="journal article" date="2015" name="Stand. Genomic Sci.">
        <title>Complete genome sequence and description of Salinispira pacifica gen. nov., sp. nov., a novel spirochaete isolated form a hypersaline microbial mat.</title>
        <authorList>
            <person name="Ben Hania W."/>
            <person name="Joseph M."/>
            <person name="Schumann P."/>
            <person name="Bunk B."/>
            <person name="Fiebig A."/>
            <person name="Sproer C."/>
            <person name="Klenk H.P."/>
            <person name="Fardeau M.L."/>
            <person name="Spring S."/>
        </authorList>
    </citation>
    <scope>NUCLEOTIDE SEQUENCE [LARGE SCALE GENOMIC DNA]</scope>
    <source>
        <strain evidence="6 7">L21-RPul-D2</strain>
    </source>
</reference>
<dbReference type="InterPro" id="IPR002912">
    <property type="entry name" value="ACT_dom"/>
</dbReference>
<comment type="similarity">
    <text evidence="3">Belongs to the PurU family.</text>
</comment>
<dbReference type="Gene3D" id="3.30.70.260">
    <property type="match status" value="1"/>
</dbReference>
<evidence type="ECO:0000256" key="3">
    <source>
        <dbReference type="HAMAP-Rule" id="MF_01927"/>
    </source>
</evidence>
<dbReference type="GO" id="GO:0008864">
    <property type="term" value="F:formyltetrahydrofolate deformylase activity"/>
    <property type="evidence" value="ECO:0007669"/>
    <property type="project" value="UniProtKB-UniRule"/>
</dbReference>
<dbReference type="eggNOG" id="COG0788">
    <property type="taxonomic scope" value="Bacteria"/>
</dbReference>
<dbReference type="PROSITE" id="PS51671">
    <property type="entry name" value="ACT"/>
    <property type="match status" value="1"/>
</dbReference>
<protein>
    <recommendedName>
        <fullName evidence="3 4">Formyltetrahydrofolate deformylase</fullName>
        <ecNumber evidence="3 4">3.5.1.10</ecNumber>
    </recommendedName>
    <alternativeName>
        <fullName evidence="3">Formyl-FH(4) hydrolase</fullName>
    </alternativeName>
</protein>
<keyword evidence="3" id="KW-0658">Purine biosynthesis</keyword>
<dbReference type="CDD" id="cd08648">
    <property type="entry name" value="FMT_core_Formyl-FH4-Hydrolase_C"/>
    <property type="match status" value="1"/>
</dbReference>
<evidence type="ECO:0000259" key="5">
    <source>
        <dbReference type="PROSITE" id="PS51671"/>
    </source>
</evidence>
<dbReference type="CDD" id="cd04875">
    <property type="entry name" value="ACT_F4HF-DF"/>
    <property type="match status" value="1"/>
</dbReference>
<dbReference type="SUPFAM" id="SSF55021">
    <property type="entry name" value="ACT-like"/>
    <property type="match status" value="1"/>
</dbReference>
<dbReference type="NCBIfam" id="NF004684">
    <property type="entry name" value="PRK06027.1"/>
    <property type="match status" value="1"/>
</dbReference>
<dbReference type="AlphaFoldDB" id="V5WHR0"/>
<evidence type="ECO:0000256" key="4">
    <source>
        <dbReference type="NCBIfam" id="TIGR00655"/>
    </source>
</evidence>